<feature type="compositionally biased region" description="Acidic residues" evidence="1">
    <location>
        <begin position="388"/>
        <end position="399"/>
    </location>
</feature>
<evidence type="ECO:0000313" key="2">
    <source>
        <dbReference type="EMBL" id="KAG1789321.1"/>
    </source>
</evidence>
<evidence type="ECO:0000313" key="3">
    <source>
        <dbReference type="Proteomes" id="UP000719766"/>
    </source>
</evidence>
<sequence>MAHQDESMSVFDLLPKKPPPLRQIQEEFLWSRSEEFFAIRDPAERPFFFNRLFSRWFARWPEEKELFPGTPFYKLTPKQMAAVGVAVRKRRRHITPHLIGGIPDAPRPEVMGKKKWTTKEQAALLEKFLPEYRECIPTKKYDPVLKKACLEFFNQWPERSVVFPDIPADQLSVQQTKILAEAIETRRLQITRWYRWMTNVSRLSRTSGTRGVLKFDAVLAGGINKGRAPKKLHIYSQEYYNEKVKVDADKAIRTDSITDRGPKLNKRLAVTQEKFEAETKFARDRKRLRAGKMPKVNEESKIRAIRELGPMLDRVFRYMSHATGGWKFSVLMAGPDPTLGGTMVYDYHIGELENGVQFNIFCDKFNVIQEAFLDFTNKALAFEASLPEDNECDSDDDTNESTIDGGDEASGSGGGTAVGEINSTAFHTDSVYTISPDPESQEHEVQCSALPLPNDFGSMEADHYSDSATQDQRYVLPGQLDFQDLHLDLNQLGLDNDVQFQAPALDSFTPNFVNTENHTTGSQNDVPQISAPPLDSLNLNFVNNLSAGPQFQAPFESISDMPLILPPPSTPPRTPHATDVRLPAVPDEGTGPVGLDLEVVVPSPPNHRQRTRTTRAAVVSKDAQQIPPPEETRQRRARNVAFNRRELDNAIGTSSARRNKRGHDNDIGSNKRHKRG</sequence>
<organism evidence="2 3">
    <name type="scientific">Suillus plorans</name>
    <dbReference type="NCBI Taxonomy" id="116603"/>
    <lineage>
        <taxon>Eukaryota</taxon>
        <taxon>Fungi</taxon>
        <taxon>Dikarya</taxon>
        <taxon>Basidiomycota</taxon>
        <taxon>Agaricomycotina</taxon>
        <taxon>Agaricomycetes</taxon>
        <taxon>Agaricomycetidae</taxon>
        <taxon>Boletales</taxon>
        <taxon>Suillineae</taxon>
        <taxon>Suillaceae</taxon>
        <taxon>Suillus</taxon>
    </lineage>
</organism>
<evidence type="ECO:0000256" key="1">
    <source>
        <dbReference type="SAM" id="MobiDB-lite"/>
    </source>
</evidence>
<name>A0A9P7DD57_9AGAM</name>
<proteinExistence type="predicted"/>
<dbReference type="OrthoDB" id="2677857at2759"/>
<gene>
    <name evidence="2" type="ORF">HD556DRAFT_1447168</name>
</gene>
<dbReference type="Proteomes" id="UP000719766">
    <property type="component" value="Unassembled WGS sequence"/>
</dbReference>
<dbReference type="EMBL" id="JABBWE010000060">
    <property type="protein sequence ID" value="KAG1789321.1"/>
    <property type="molecule type" value="Genomic_DNA"/>
</dbReference>
<keyword evidence="3" id="KW-1185">Reference proteome</keyword>
<feature type="region of interest" description="Disordered" evidence="1">
    <location>
        <begin position="388"/>
        <end position="419"/>
    </location>
</feature>
<accession>A0A9P7DD57</accession>
<feature type="region of interest" description="Disordered" evidence="1">
    <location>
        <begin position="600"/>
        <end position="676"/>
    </location>
</feature>
<dbReference type="RefSeq" id="XP_041156423.1">
    <property type="nucleotide sequence ID" value="XM_041307211.1"/>
</dbReference>
<dbReference type="GeneID" id="64600975"/>
<protein>
    <submittedName>
        <fullName evidence="2">Uncharacterized protein</fullName>
    </submittedName>
</protein>
<comment type="caution">
    <text evidence="2">The sequence shown here is derived from an EMBL/GenBank/DDBJ whole genome shotgun (WGS) entry which is preliminary data.</text>
</comment>
<dbReference type="AlphaFoldDB" id="A0A9P7DD57"/>
<reference evidence="2" key="1">
    <citation type="journal article" date="2020" name="New Phytol.">
        <title>Comparative genomics reveals dynamic genome evolution in host specialist ectomycorrhizal fungi.</title>
        <authorList>
            <person name="Lofgren L.A."/>
            <person name="Nguyen N.H."/>
            <person name="Vilgalys R."/>
            <person name="Ruytinx J."/>
            <person name="Liao H.L."/>
            <person name="Branco S."/>
            <person name="Kuo A."/>
            <person name="LaButti K."/>
            <person name="Lipzen A."/>
            <person name="Andreopoulos W."/>
            <person name="Pangilinan J."/>
            <person name="Riley R."/>
            <person name="Hundley H."/>
            <person name="Na H."/>
            <person name="Barry K."/>
            <person name="Grigoriev I.V."/>
            <person name="Stajich J.E."/>
            <person name="Kennedy P.G."/>
        </authorList>
    </citation>
    <scope>NUCLEOTIDE SEQUENCE</scope>
    <source>
        <strain evidence="2">S12</strain>
    </source>
</reference>